<accession>A0A4S3TJ82</accession>
<evidence type="ECO:0000313" key="1">
    <source>
        <dbReference type="EMBL" id="THE64051.1"/>
    </source>
</evidence>
<proteinExistence type="predicted"/>
<dbReference type="AlphaFoldDB" id="A0A4S3TJ82"/>
<dbReference type="RefSeq" id="WP_141465519.1">
    <property type="nucleotide sequence ID" value="NZ_RBZW01000044.1"/>
</dbReference>
<name>A0A4S3TJ82_9EURY</name>
<dbReference type="SUPFAM" id="SSF53850">
    <property type="entry name" value="Periplasmic binding protein-like II"/>
    <property type="match status" value="1"/>
</dbReference>
<dbReference type="Pfam" id="PF01547">
    <property type="entry name" value="SBP_bac_1"/>
    <property type="match status" value="1"/>
</dbReference>
<dbReference type="InterPro" id="IPR006059">
    <property type="entry name" value="SBP"/>
</dbReference>
<dbReference type="OrthoDB" id="18034at2157"/>
<dbReference type="PANTHER" id="PTHR43649">
    <property type="entry name" value="ARABINOSE-BINDING PROTEIN-RELATED"/>
    <property type="match status" value="1"/>
</dbReference>
<gene>
    <name evidence="1" type="ORF">D8Y22_15105</name>
</gene>
<dbReference type="Proteomes" id="UP000318864">
    <property type="component" value="Unassembled WGS sequence"/>
</dbReference>
<sequence>MSFDGITRRETLGGIGAGGASVLAGCFGGGSDDDDDALHILTDLSSDEWQEYWDNELIPGYEEEYGLPVDHEYTGLDEVGRQRLATLMQAQDPPGIFHASLPEIGDLVNQGQLAEVGDVLADLEDEWGEPVFRYLLEPVDGQILSIPHGPYIGCLQYREDLYDELGLEVPETWDDLLENARAIDEMDNEVRGFGLPAGPAGKPDADFSCWLANAGGDRFEWGDDDEVELVYEEDDVLAVFDLLQELAQYSPDPTSLDYGTTIEYWASGRIGQCIMLNAWVCSAAYAAGAEEVALNTKQEVVPRRDGVDPDGRGFVVMTGAAVLEGATHTEGAKDFNRYMYGPERHIEVSLMEPMRFLPPYESILEHEEYRSADIFQVDDGYFLERNEYLLEEIAPQVSDPESPTTPETLGLLSFDIDSQMTNRLIAEEEDPEDVYEWGMNELEQRFDDVKANSNY</sequence>
<protein>
    <submittedName>
        <fullName evidence="1">Carbohydrate ABC transporter substrate-binding protein</fullName>
    </submittedName>
</protein>
<dbReference type="EMBL" id="RBZW01000044">
    <property type="protein sequence ID" value="THE64051.1"/>
    <property type="molecule type" value="Genomic_DNA"/>
</dbReference>
<organism evidence="1 2">
    <name type="scientific">Salinadaptatus halalkaliphilus</name>
    <dbReference type="NCBI Taxonomy" id="2419781"/>
    <lineage>
        <taxon>Archaea</taxon>
        <taxon>Methanobacteriati</taxon>
        <taxon>Methanobacteriota</taxon>
        <taxon>Stenosarchaea group</taxon>
        <taxon>Halobacteria</taxon>
        <taxon>Halobacteriales</taxon>
        <taxon>Natrialbaceae</taxon>
        <taxon>Salinadaptatus</taxon>
    </lineage>
</organism>
<dbReference type="Gene3D" id="3.40.190.10">
    <property type="entry name" value="Periplasmic binding protein-like II"/>
    <property type="match status" value="1"/>
</dbReference>
<evidence type="ECO:0000313" key="2">
    <source>
        <dbReference type="Proteomes" id="UP000318864"/>
    </source>
</evidence>
<dbReference type="InterPro" id="IPR050490">
    <property type="entry name" value="Bact_solute-bd_prot1"/>
</dbReference>
<comment type="caution">
    <text evidence="1">The sequence shown here is derived from an EMBL/GenBank/DDBJ whole genome shotgun (WGS) entry which is preliminary data.</text>
</comment>
<keyword evidence="2" id="KW-1185">Reference proteome</keyword>
<reference evidence="1 2" key="1">
    <citation type="submission" date="2018-10" db="EMBL/GenBank/DDBJ databases">
        <title>Natronolimnobius sp. XQ-INN 246 isolated from Inner Mongolia Autonomous Region of China.</title>
        <authorList>
            <person name="Xue Q."/>
        </authorList>
    </citation>
    <scope>NUCLEOTIDE SEQUENCE [LARGE SCALE GENOMIC DNA]</scope>
    <source>
        <strain evidence="1 2">XQ-INN 246</strain>
    </source>
</reference>